<feature type="domain" description="Acetyl-coenzyme A synthetase N-terminal" evidence="9">
    <location>
        <begin position="40"/>
        <end position="97"/>
    </location>
</feature>
<keyword evidence="10" id="KW-1185">Reference proteome</keyword>
<reference evidence="11" key="1">
    <citation type="submission" date="2025-08" db="UniProtKB">
        <authorList>
            <consortium name="RefSeq"/>
        </authorList>
    </citation>
    <scope>IDENTIFICATION</scope>
</reference>
<dbReference type="InterPro" id="IPR020845">
    <property type="entry name" value="AMP-binding_CS"/>
</dbReference>
<evidence type="ECO:0000256" key="3">
    <source>
        <dbReference type="ARBA" id="ARBA00015326"/>
    </source>
</evidence>
<evidence type="ECO:0000259" key="8">
    <source>
        <dbReference type="Pfam" id="PF00501"/>
    </source>
</evidence>
<dbReference type="Gene3D" id="3.30.300.30">
    <property type="match status" value="1"/>
</dbReference>
<evidence type="ECO:0000256" key="5">
    <source>
        <dbReference type="ARBA" id="ARBA00022741"/>
    </source>
</evidence>
<dbReference type="GeneID" id="100215976"/>
<accession>A0ABM4CQ79</accession>
<dbReference type="PANTHER" id="PTHR42921:SF1">
    <property type="entry name" value="ACETOACETYL-COA SYNTHETASE"/>
    <property type="match status" value="1"/>
</dbReference>
<dbReference type="Gene3D" id="3.40.50.12780">
    <property type="entry name" value="N-terminal domain of ligase-like"/>
    <property type="match status" value="1"/>
</dbReference>
<feature type="domain" description="AMP-dependent synthetase/ligase" evidence="8">
    <location>
        <begin position="118"/>
        <end position="480"/>
    </location>
</feature>
<evidence type="ECO:0000259" key="9">
    <source>
        <dbReference type="Pfam" id="PF16177"/>
    </source>
</evidence>
<evidence type="ECO:0000313" key="11">
    <source>
        <dbReference type="RefSeq" id="XP_065664000.1"/>
    </source>
</evidence>
<comment type="catalytic activity">
    <reaction evidence="7">
        <text>acetoacetate + ATP + CoA = acetoacetyl-CoA + AMP + diphosphate</text>
        <dbReference type="Rhea" id="RHEA:16117"/>
        <dbReference type="ChEBI" id="CHEBI:13705"/>
        <dbReference type="ChEBI" id="CHEBI:30616"/>
        <dbReference type="ChEBI" id="CHEBI:33019"/>
        <dbReference type="ChEBI" id="CHEBI:57286"/>
        <dbReference type="ChEBI" id="CHEBI:57287"/>
        <dbReference type="ChEBI" id="CHEBI:456215"/>
        <dbReference type="EC" id="6.2.1.16"/>
    </reaction>
</comment>
<evidence type="ECO:0000256" key="1">
    <source>
        <dbReference type="ARBA" id="ARBA00006432"/>
    </source>
</evidence>
<keyword evidence="7" id="KW-0443">Lipid metabolism</keyword>
<evidence type="ECO:0000313" key="10">
    <source>
        <dbReference type="Proteomes" id="UP001652625"/>
    </source>
</evidence>
<keyword evidence="6 7" id="KW-0067">ATP-binding</keyword>
<dbReference type="Pfam" id="PF00501">
    <property type="entry name" value="AMP-binding"/>
    <property type="match status" value="1"/>
</dbReference>
<protein>
    <recommendedName>
        <fullName evidence="3 7">Acetoacetyl-CoA synthetase</fullName>
        <ecNumber evidence="2 7">6.2.1.16</ecNumber>
    </recommendedName>
</protein>
<dbReference type="InterPro" id="IPR005914">
    <property type="entry name" value="Acac_CoA_synth"/>
</dbReference>
<comment type="similarity">
    <text evidence="1 7">Belongs to the ATP-dependent AMP-binding enzyme family.</text>
</comment>
<dbReference type="Pfam" id="PF16177">
    <property type="entry name" value="ACAS_N"/>
    <property type="match status" value="1"/>
</dbReference>
<dbReference type="EC" id="6.2.1.16" evidence="2 7"/>
<name>A0ABM4CQ79_HYDVU</name>
<evidence type="ECO:0000256" key="6">
    <source>
        <dbReference type="ARBA" id="ARBA00022840"/>
    </source>
</evidence>
<gene>
    <name evidence="11" type="primary">LOC100215976</name>
</gene>
<dbReference type="RefSeq" id="XP_065664000.1">
    <property type="nucleotide sequence ID" value="XM_065807928.1"/>
</dbReference>
<dbReference type="InterPro" id="IPR042099">
    <property type="entry name" value="ANL_N_sf"/>
</dbReference>
<organism evidence="10 11">
    <name type="scientific">Hydra vulgaris</name>
    <name type="common">Hydra</name>
    <name type="synonym">Hydra attenuata</name>
    <dbReference type="NCBI Taxonomy" id="6087"/>
    <lineage>
        <taxon>Eukaryota</taxon>
        <taxon>Metazoa</taxon>
        <taxon>Cnidaria</taxon>
        <taxon>Hydrozoa</taxon>
        <taxon>Hydroidolina</taxon>
        <taxon>Anthoathecata</taxon>
        <taxon>Aplanulata</taxon>
        <taxon>Hydridae</taxon>
        <taxon>Hydra</taxon>
    </lineage>
</organism>
<dbReference type="PANTHER" id="PTHR42921">
    <property type="entry name" value="ACETOACETYL-COA SYNTHETASE"/>
    <property type="match status" value="1"/>
</dbReference>
<dbReference type="InterPro" id="IPR045851">
    <property type="entry name" value="AMP-bd_C_sf"/>
</dbReference>
<dbReference type="Proteomes" id="UP001652625">
    <property type="component" value="Chromosome 10"/>
</dbReference>
<keyword evidence="4 7" id="KW-0436">Ligase</keyword>
<dbReference type="CDD" id="cd05943">
    <property type="entry name" value="AACS"/>
    <property type="match status" value="1"/>
</dbReference>
<comment type="function">
    <text evidence="7">Converts acetoacetate to acetoacetyl-CoA in the cytosol.</text>
</comment>
<dbReference type="NCBIfam" id="TIGR01217">
    <property type="entry name" value="ac_ac_CoA_syn"/>
    <property type="match status" value="1"/>
</dbReference>
<sequence>MNKDVNRVLWQPNQKLKYLTNIFCFQNHLNKKFHLKLDCYNDLWNWSVDNYEVFWEEFWSFSGILYSKNYIQVVDVREKISDIPRWFNGSALNYAENLLSRGKDDDVALFLAGEGLPLRQITYFELKAKVAKISAAMQRLGVQTGDRVVGYIPNCEFAVTAMLATTSLGAIWSSTSPEFGVSGVLDRFQQIFPKVIFSVDSVIYNGKKHDHLKKLQSVVDGLHCLEKVVLCSYINSEAETDISKINKCVFLSKFIEDIPDDQKLEFQQLPFSHPAFIMYSSGTTGPPKCMVHSAGGTLIQHLKEHMLHGNMSSRDIIMYYTTTGWMMWNWLVSALALGSSVVCYDGSPLMPTPNVLWDLVDEIKITILGTGARWIEALEEKSIHPIKTHNLESLHTILSTGSPLKHSSYDYVYQSIKNNVLLGSITGGTDIISCFAGQNPVIPVHRGEIQCKNLAMAIYSWNENGLSVEDAAGELVCTKPFPSMPTFFWNDTDGKKYKSSYFDKFKGVWTHGDYCIINSVTGGIVMLGRSDGVLNPSGVRFGSAEIYNIITKKKFPLISDTLCIGQETGNGERVVLFIKMETGMRLGDELVNQIRFLIRSELSVRHVPEKILQIADIPYTVSGKKVEVAVKKILNGEDVKQRGTLINPESLDLYYNITELRI</sequence>
<dbReference type="NCBIfam" id="NF002937">
    <property type="entry name" value="PRK03584.1"/>
    <property type="match status" value="1"/>
</dbReference>
<comment type="subcellular location">
    <subcellularLocation>
        <location evidence="7">Cytoplasm</location>
        <location evidence="7">Cytosol</location>
    </subcellularLocation>
</comment>
<keyword evidence="5 7" id="KW-0547">Nucleotide-binding</keyword>
<keyword evidence="7" id="KW-0276">Fatty acid metabolism</keyword>
<dbReference type="PROSITE" id="PS00455">
    <property type="entry name" value="AMP_BINDING"/>
    <property type="match status" value="1"/>
</dbReference>
<dbReference type="SUPFAM" id="SSF56801">
    <property type="entry name" value="Acetyl-CoA synthetase-like"/>
    <property type="match status" value="1"/>
</dbReference>
<dbReference type="InterPro" id="IPR032387">
    <property type="entry name" value="ACAS_N"/>
</dbReference>
<keyword evidence="7" id="KW-0963">Cytoplasm</keyword>
<evidence type="ECO:0000256" key="2">
    <source>
        <dbReference type="ARBA" id="ARBA00012988"/>
    </source>
</evidence>
<evidence type="ECO:0000256" key="7">
    <source>
        <dbReference type="RuleBase" id="RU367019"/>
    </source>
</evidence>
<dbReference type="InterPro" id="IPR000873">
    <property type="entry name" value="AMP-dep_synth/lig_dom"/>
</dbReference>
<proteinExistence type="inferred from homology"/>
<evidence type="ECO:0000256" key="4">
    <source>
        <dbReference type="ARBA" id="ARBA00022598"/>
    </source>
</evidence>